<dbReference type="HOGENOM" id="CLU_790872_0_0_1"/>
<dbReference type="PANTHER" id="PTHR15503:SF45">
    <property type="entry name" value="RNA-DIRECTED DNA POLYMERASE HOMOLOG"/>
    <property type="match status" value="1"/>
</dbReference>
<dbReference type="AlphaFoldDB" id="A0A061F392"/>
<dbReference type="InterPro" id="IPR032567">
    <property type="entry name" value="RTL1-rel"/>
</dbReference>
<dbReference type="PANTHER" id="PTHR15503">
    <property type="entry name" value="LDOC1 RELATED"/>
    <property type="match status" value="1"/>
</dbReference>
<name>A0A061F392_THECC</name>
<reference evidence="1 2" key="1">
    <citation type="journal article" date="2013" name="Genome Biol.">
        <title>The genome sequence of the most widely cultivated cacao type and its use to identify candidate genes regulating pod color.</title>
        <authorList>
            <person name="Motamayor J.C."/>
            <person name="Mockaitis K."/>
            <person name="Schmutz J."/>
            <person name="Haiminen N."/>
            <person name="Iii D.L."/>
            <person name="Cornejo O."/>
            <person name="Findley S.D."/>
            <person name="Zheng P."/>
            <person name="Utro F."/>
            <person name="Royaert S."/>
            <person name="Saski C."/>
            <person name="Jenkins J."/>
            <person name="Podicheti R."/>
            <person name="Zhao M."/>
            <person name="Scheffler B.E."/>
            <person name="Stack J.C."/>
            <person name="Feltus F.A."/>
            <person name="Mustiga G.M."/>
            <person name="Amores F."/>
            <person name="Phillips W."/>
            <person name="Marelli J.P."/>
            <person name="May G.D."/>
            <person name="Shapiro H."/>
            <person name="Ma J."/>
            <person name="Bustamante C.D."/>
            <person name="Schnell R.J."/>
            <person name="Main D."/>
            <person name="Gilbert D."/>
            <person name="Parida L."/>
            <person name="Kuhn D.N."/>
        </authorList>
    </citation>
    <scope>NUCLEOTIDE SEQUENCE [LARGE SCALE GENOMIC DNA]</scope>
    <source>
        <strain evidence="2">cv. Matina 1-6</strain>
    </source>
</reference>
<keyword evidence="2" id="KW-1185">Reference proteome</keyword>
<organism evidence="1 2">
    <name type="scientific">Theobroma cacao</name>
    <name type="common">Cacao</name>
    <name type="synonym">Cocoa</name>
    <dbReference type="NCBI Taxonomy" id="3641"/>
    <lineage>
        <taxon>Eukaryota</taxon>
        <taxon>Viridiplantae</taxon>
        <taxon>Streptophyta</taxon>
        <taxon>Embryophyta</taxon>
        <taxon>Tracheophyta</taxon>
        <taxon>Spermatophyta</taxon>
        <taxon>Magnoliopsida</taxon>
        <taxon>eudicotyledons</taxon>
        <taxon>Gunneridae</taxon>
        <taxon>Pentapetalae</taxon>
        <taxon>rosids</taxon>
        <taxon>malvids</taxon>
        <taxon>Malvales</taxon>
        <taxon>Malvaceae</taxon>
        <taxon>Byttnerioideae</taxon>
        <taxon>Theobroma</taxon>
    </lineage>
</organism>
<evidence type="ECO:0000313" key="1">
    <source>
        <dbReference type="EMBL" id="EOY08994.1"/>
    </source>
</evidence>
<dbReference type="InterPro" id="IPR021109">
    <property type="entry name" value="Peptidase_aspartic_dom_sf"/>
</dbReference>
<dbReference type="InParanoid" id="A0A061F392"/>
<dbReference type="Proteomes" id="UP000026915">
    <property type="component" value="Chromosome 5"/>
</dbReference>
<protein>
    <submittedName>
        <fullName evidence="1">Uncharacterized protein</fullName>
    </submittedName>
</protein>
<gene>
    <name evidence="1" type="ORF">TCM_024329</name>
</gene>
<proteinExistence type="predicted"/>
<evidence type="ECO:0000313" key="2">
    <source>
        <dbReference type="Proteomes" id="UP000026915"/>
    </source>
</evidence>
<dbReference type="EMBL" id="CM001883">
    <property type="protein sequence ID" value="EOY08994.1"/>
    <property type="molecule type" value="Genomic_DNA"/>
</dbReference>
<dbReference type="SUPFAM" id="SSF50630">
    <property type="entry name" value="Acid proteases"/>
    <property type="match status" value="1"/>
</dbReference>
<dbReference type="Gramene" id="EOY08994">
    <property type="protein sequence ID" value="EOY08994"/>
    <property type="gene ID" value="TCM_024329"/>
</dbReference>
<sequence>MDKLVAAVKVHMVPSKQIDEIETIQWKLSEMMNTLSNVSGSPRNRGKRTKVSVPKRYERVQDAKELENFRFNILKYFQAMHTESEDKVVMASMYLVGDAKLCWSSKFTDALSAIWTANVETPAPHTTVEEVEEELARMSYIRFLSALQAQLEKMKTEPQRSLMYVKVLLNEKTTKTMLDTRASDTFITSEEEKRCSLKINLTVATTDDFDFVLGLDFMTKAQVIPFPAASCLMFFGERSCVVLATILPKSGKKMISAIQFKKGIKKGEPSYVAMSIYKGENNRNPIHQEVKLVLEKFQNMMPEQLPRVLPPQQAVHHEIELLPRVKPPAKGPYRMAPPKLTELKKQLDKLI</sequence>
<dbReference type="eggNOG" id="KOG0017">
    <property type="taxonomic scope" value="Eukaryota"/>
</dbReference>
<accession>A0A061F392</accession>